<dbReference type="EC" id="2.1.1.186" evidence="6"/>
<evidence type="ECO:0000256" key="1">
    <source>
        <dbReference type="ARBA" id="ARBA00022490"/>
    </source>
</evidence>
<feature type="domain" description="RlmM ferredoxin-like" evidence="10">
    <location>
        <begin position="2"/>
        <end position="69"/>
    </location>
</feature>
<evidence type="ECO:0000313" key="13">
    <source>
        <dbReference type="Proteomes" id="UP000288405"/>
    </source>
</evidence>
<comment type="similarity">
    <text evidence="6">Belongs to the class I-like SAM-binding methyltransferase superfamily. RNA methyltransferase RlmE family. RlmM subfamily.</text>
</comment>
<feature type="binding site" evidence="6 8">
    <location>
        <position position="257"/>
    </location>
    <ligand>
        <name>S-adenosyl-L-methionine</name>
        <dbReference type="ChEBI" id="CHEBI:59789"/>
    </ligand>
</feature>
<comment type="subcellular location">
    <subcellularLocation>
        <location evidence="6">Cytoplasm</location>
    </subcellularLocation>
</comment>
<dbReference type="GO" id="GO:0008757">
    <property type="term" value="F:S-adenosylmethionine-dependent methyltransferase activity"/>
    <property type="evidence" value="ECO:0007669"/>
    <property type="project" value="UniProtKB-UniRule"/>
</dbReference>
<sequence length="357" mass="40053">MSVVLHCRAGFEGECAAEIQERAASLGVYGYCKTQPESALVIFECKTEEGDHLARKIPVSDLVFTRQLFVKVAELNQLPLEDRITPMVDALKEVQLAGRLWLETSDTNDGRALSPLCKKISRPFETALRDAGLLTAEPVLNRPVIHVLFRSTHAALVGYSYSYNHAPYPMGIPRVRTPKGAPSRSAAKLAEGFKVMIPESEFEKRVSSGMNAVDLGACPGGWTSVLVYHGMMVAAVDNGPMDAGLMETGQVRHYQEDGFSFLPKKKNVRWLVCDMVEKPVRVAHLMADWFIGEWCHDAMFNLKLPMKKRYAAVQQYLQALHERLSEAEVRGYELSAKHLYHDREEITVYLRKKLKTG</sequence>
<evidence type="ECO:0000256" key="5">
    <source>
        <dbReference type="ARBA" id="ARBA00022691"/>
    </source>
</evidence>
<feature type="domain" description="Ribosomal RNA methyltransferase FtsJ" evidence="9">
    <location>
        <begin position="183"/>
        <end position="277"/>
    </location>
</feature>
<dbReference type="GO" id="GO:0032259">
    <property type="term" value="P:methylation"/>
    <property type="evidence" value="ECO:0007669"/>
    <property type="project" value="UniProtKB-KW"/>
</dbReference>
<dbReference type="Proteomes" id="UP000288405">
    <property type="component" value="Unassembled WGS sequence"/>
</dbReference>
<dbReference type="AlphaFoldDB" id="A0A432WRA8"/>
<dbReference type="GO" id="GO:0005737">
    <property type="term" value="C:cytoplasm"/>
    <property type="evidence" value="ECO:0007669"/>
    <property type="project" value="UniProtKB-SubCell"/>
</dbReference>
<reference evidence="12 13" key="1">
    <citation type="journal article" date="2011" name="Front. Microbiol.">
        <title>Genomic signatures of strain selection and enhancement in Bacillus atrophaeus var. globigii, a historical biowarfare simulant.</title>
        <authorList>
            <person name="Gibbons H.S."/>
            <person name="Broomall S.M."/>
            <person name="McNew L.A."/>
            <person name="Daligault H."/>
            <person name="Chapman C."/>
            <person name="Bruce D."/>
            <person name="Karavis M."/>
            <person name="Krepps M."/>
            <person name="McGregor P.A."/>
            <person name="Hong C."/>
            <person name="Park K.H."/>
            <person name="Akmal A."/>
            <person name="Feldman A."/>
            <person name="Lin J.S."/>
            <person name="Chang W.E."/>
            <person name="Higgs B.W."/>
            <person name="Demirev P."/>
            <person name="Lindquist J."/>
            <person name="Liem A."/>
            <person name="Fochler E."/>
            <person name="Read T.D."/>
            <person name="Tapia R."/>
            <person name="Johnson S."/>
            <person name="Bishop-Lilly K.A."/>
            <person name="Detter C."/>
            <person name="Han C."/>
            <person name="Sozhamannan S."/>
            <person name="Rosenzweig C.N."/>
            <person name="Skowronski E.W."/>
        </authorList>
    </citation>
    <scope>NUCLEOTIDE SEQUENCE [LARGE SCALE GENOMIC DNA]</scope>
    <source>
        <strain evidence="12 13">GYP-17</strain>
    </source>
</reference>
<feature type="binding site" evidence="6 8">
    <location>
        <position position="237"/>
    </location>
    <ligand>
        <name>S-adenosyl-L-methionine</name>
        <dbReference type="ChEBI" id="CHEBI:59789"/>
    </ligand>
</feature>
<evidence type="ECO:0000256" key="7">
    <source>
        <dbReference type="PIRSR" id="PIRSR028774-1"/>
    </source>
</evidence>
<dbReference type="Pfam" id="PF21239">
    <property type="entry name" value="RLMM_N"/>
    <property type="match status" value="1"/>
</dbReference>
<comment type="catalytic activity">
    <reaction evidence="6">
        <text>cytidine(2498) in 23S rRNA + S-adenosyl-L-methionine = 2'-O-methylcytidine(2498) in 23S rRNA + S-adenosyl-L-homocysteine + H(+)</text>
        <dbReference type="Rhea" id="RHEA:42788"/>
        <dbReference type="Rhea" id="RHEA-COMP:10244"/>
        <dbReference type="Rhea" id="RHEA-COMP:10245"/>
        <dbReference type="ChEBI" id="CHEBI:15378"/>
        <dbReference type="ChEBI" id="CHEBI:57856"/>
        <dbReference type="ChEBI" id="CHEBI:59789"/>
        <dbReference type="ChEBI" id="CHEBI:74495"/>
        <dbReference type="ChEBI" id="CHEBI:82748"/>
        <dbReference type="EC" id="2.1.1.186"/>
    </reaction>
</comment>
<keyword evidence="3 6" id="KW-0489">Methyltransferase</keyword>
<evidence type="ECO:0000256" key="2">
    <source>
        <dbReference type="ARBA" id="ARBA00022552"/>
    </source>
</evidence>
<evidence type="ECO:0000259" key="11">
    <source>
        <dbReference type="Pfam" id="PF21239"/>
    </source>
</evidence>
<keyword evidence="2 6" id="KW-0698">rRNA processing</keyword>
<comment type="subunit">
    <text evidence="6">Monomer.</text>
</comment>
<accession>A0A432WRA8</accession>
<dbReference type="Gene3D" id="3.30.70.2810">
    <property type="match status" value="1"/>
</dbReference>
<feature type="binding site" evidence="6 8">
    <location>
        <begin position="218"/>
        <end position="221"/>
    </location>
    <ligand>
        <name>S-adenosyl-L-methionine</name>
        <dbReference type="ChEBI" id="CHEBI:59789"/>
    </ligand>
</feature>
<dbReference type="Gene3D" id="3.40.50.150">
    <property type="entry name" value="Vaccinia Virus protein VP39"/>
    <property type="match status" value="1"/>
</dbReference>
<evidence type="ECO:0000256" key="4">
    <source>
        <dbReference type="ARBA" id="ARBA00022679"/>
    </source>
</evidence>
<feature type="binding site" evidence="6 8">
    <location>
        <position position="185"/>
    </location>
    <ligand>
        <name>S-adenosyl-L-methionine</name>
        <dbReference type="ChEBI" id="CHEBI:59789"/>
    </ligand>
</feature>
<evidence type="ECO:0000259" key="10">
    <source>
        <dbReference type="Pfam" id="PF18125"/>
    </source>
</evidence>
<evidence type="ECO:0000256" key="6">
    <source>
        <dbReference type="HAMAP-Rule" id="MF_01551"/>
    </source>
</evidence>
<organism evidence="12 13">
    <name type="scientific">Aliidiomarina sanyensis</name>
    <dbReference type="NCBI Taxonomy" id="1249555"/>
    <lineage>
        <taxon>Bacteria</taxon>
        <taxon>Pseudomonadati</taxon>
        <taxon>Pseudomonadota</taxon>
        <taxon>Gammaproteobacteria</taxon>
        <taxon>Alteromonadales</taxon>
        <taxon>Idiomarinaceae</taxon>
        <taxon>Aliidiomarina</taxon>
    </lineage>
</organism>
<evidence type="ECO:0000256" key="3">
    <source>
        <dbReference type="ARBA" id="ARBA00022603"/>
    </source>
</evidence>
<evidence type="ECO:0000256" key="8">
    <source>
        <dbReference type="PIRSR" id="PIRSR028774-2"/>
    </source>
</evidence>
<feature type="binding site" evidence="6 8">
    <location>
        <position position="274"/>
    </location>
    <ligand>
        <name>S-adenosyl-L-methionine</name>
        <dbReference type="ChEBI" id="CHEBI:59789"/>
    </ligand>
</feature>
<dbReference type="OrthoDB" id="154490at2"/>
<dbReference type="HAMAP" id="MF_01551">
    <property type="entry name" value="23SrRNA_methyltr_M"/>
    <property type="match status" value="1"/>
</dbReference>
<dbReference type="PIRSF" id="PIRSF028774">
    <property type="entry name" value="UCP028774"/>
    <property type="match status" value="1"/>
</dbReference>
<dbReference type="PANTHER" id="PTHR37524">
    <property type="entry name" value="RIBOSOMAL RNA LARGE SUBUNIT METHYLTRANSFERASE M"/>
    <property type="match status" value="1"/>
</dbReference>
<dbReference type="Pfam" id="PF18125">
    <property type="entry name" value="RlmM_FDX"/>
    <property type="match status" value="1"/>
</dbReference>
<keyword evidence="1 6" id="KW-0963">Cytoplasm</keyword>
<protein>
    <recommendedName>
        <fullName evidence="6">Ribosomal RNA large subunit methyltransferase M</fullName>
        <ecNumber evidence="6">2.1.1.186</ecNumber>
    </recommendedName>
    <alternativeName>
        <fullName evidence="6">23S rRNA (cytidine2498-2'-O)-methyltransferase</fullName>
    </alternativeName>
    <alternativeName>
        <fullName evidence="6">23S rRNA 2'-O-ribose methyltransferase RlmM</fullName>
    </alternativeName>
</protein>
<dbReference type="InterPro" id="IPR029063">
    <property type="entry name" value="SAM-dependent_MTases_sf"/>
</dbReference>
<gene>
    <name evidence="6" type="primary">rlmM</name>
    <name evidence="12" type="ORF">CWE11_00315</name>
</gene>
<dbReference type="PANTHER" id="PTHR37524:SF2">
    <property type="entry name" value="RIBOSOMAL RNA METHYLTRANSFERASE FTSJ DOMAIN-CONTAINING PROTEIN"/>
    <property type="match status" value="1"/>
</dbReference>
<dbReference type="GO" id="GO:0006364">
    <property type="term" value="P:rRNA processing"/>
    <property type="evidence" value="ECO:0007669"/>
    <property type="project" value="UniProtKB-UniRule"/>
</dbReference>
<dbReference type="RefSeq" id="WP_126775610.1">
    <property type="nucleotide sequence ID" value="NZ_PIPM01000001.1"/>
</dbReference>
<comment type="caution">
    <text evidence="12">The sequence shown here is derived from an EMBL/GenBank/DDBJ whole genome shotgun (WGS) entry which is preliminary data.</text>
</comment>
<proteinExistence type="inferred from homology"/>
<evidence type="ECO:0000259" key="9">
    <source>
        <dbReference type="Pfam" id="PF01728"/>
    </source>
</evidence>
<keyword evidence="4 6" id="KW-0808">Transferase</keyword>
<dbReference type="NCBIfam" id="NF008734">
    <property type="entry name" value="PRK11760.1"/>
    <property type="match status" value="1"/>
</dbReference>
<dbReference type="EMBL" id="PIPM01000001">
    <property type="protein sequence ID" value="RUO36298.1"/>
    <property type="molecule type" value="Genomic_DNA"/>
</dbReference>
<dbReference type="InterPro" id="IPR040739">
    <property type="entry name" value="RlmM_FDX"/>
</dbReference>
<evidence type="ECO:0000313" key="12">
    <source>
        <dbReference type="EMBL" id="RUO36298.1"/>
    </source>
</evidence>
<dbReference type="Pfam" id="PF01728">
    <property type="entry name" value="FtsJ"/>
    <property type="match status" value="1"/>
</dbReference>
<name>A0A432WRA8_9GAMM</name>
<dbReference type="InterPro" id="IPR011224">
    <property type="entry name" value="rRNA_MeTrfase_M"/>
</dbReference>
<dbReference type="SUPFAM" id="SSF53335">
    <property type="entry name" value="S-adenosyl-L-methionine-dependent methyltransferases"/>
    <property type="match status" value="1"/>
</dbReference>
<keyword evidence="13" id="KW-1185">Reference proteome</keyword>
<keyword evidence="5 6" id="KW-0949">S-adenosyl-L-methionine</keyword>
<dbReference type="InterPro" id="IPR002877">
    <property type="entry name" value="RNA_MeTrfase_FtsJ_dom"/>
</dbReference>
<feature type="domain" description="Ribosomal RNA large subunit methyltransferase M THUMP-like" evidence="11">
    <location>
        <begin position="82"/>
        <end position="161"/>
    </location>
</feature>
<dbReference type="InterPro" id="IPR048646">
    <property type="entry name" value="RlmM_THUMP-like"/>
</dbReference>
<dbReference type="Gene3D" id="3.30.2300.20">
    <property type="match status" value="1"/>
</dbReference>
<comment type="function">
    <text evidence="6">Catalyzes the 2'-O-methylation at nucleotide C2498 in 23S rRNA.</text>
</comment>
<feature type="active site" description="Proton acceptor" evidence="6 7">
    <location>
        <position position="303"/>
    </location>
</feature>